<dbReference type="SUPFAM" id="SSF46785">
    <property type="entry name" value="Winged helix' DNA-binding domain"/>
    <property type="match status" value="1"/>
</dbReference>
<comment type="caution">
    <text evidence="5">The sequence shown here is derived from an EMBL/GenBank/DDBJ whole genome shotgun (WGS) entry which is preliminary data.</text>
</comment>
<dbReference type="InterPro" id="IPR036390">
    <property type="entry name" value="WH_DNA-bd_sf"/>
</dbReference>
<evidence type="ECO:0000313" key="6">
    <source>
        <dbReference type="Proteomes" id="UP000323380"/>
    </source>
</evidence>
<dbReference type="InterPro" id="IPR000524">
    <property type="entry name" value="Tscrpt_reg_HTH_GntR"/>
</dbReference>
<dbReference type="SMART" id="SM00345">
    <property type="entry name" value="HTH_GNTR"/>
    <property type="match status" value="1"/>
</dbReference>
<dbReference type="RefSeq" id="WP_067901938.1">
    <property type="nucleotide sequence ID" value="NZ_VSFG01000005.1"/>
</dbReference>
<dbReference type="Gene3D" id="1.10.10.10">
    <property type="entry name" value="Winged helix-like DNA-binding domain superfamily/Winged helix DNA-binding domain"/>
    <property type="match status" value="1"/>
</dbReference>
<proteinExistence type="predicted"/>
<dbReference type="PROSITE" id="PS50949">
    <property type="entry name" value="HTH_GNTR"/>
    <property type="match status" value="1"/>
</dbReference>
<dbReference type="STRING" id="1220554.GCA_001552135_06987"/>
<evidence type="ECO:0000256" key="2">
    <source>
        <dbReference type="ARBA" id="ARBA00023125"/>
    </source>
</evidence>
<evidence type="ECO:0000259" key="4">
    <source>
        <dbReference type="PROSITE" id="PS50949"/>
    </source>
</evidence>
<dbReference type="SUPFAM" id="SSF48008">
    <property type="entry name" value="GntR ligand-binding domain-like"/>
    <property type="match status" value="1"/>
</dbReference>
<dbReference type="Pfam" id="PF07729">
    <property type="entry name" value="FCD"/>
    <property type="match status" value="1"/>
</dbReference>
<keyword evidence="2" id="KW-0238">DNA-binding</keyword>
<dbReference type="InterPro" id="IPR011711">
    <property type="entry name" value="GntR_C"/>
</dbReference>
<gene>
    <name evidence="5" type="ORF">FXF69_25125</name>
</gene>
<accession>A0A5D0NJ38</accession>
<dbReference type="PANTHER" id="PTHR43537">
    <property type="entry name" value="TRANSCRIPTIONAL REGULATOR, GNTR FAMILY"/>
    <property type="match status" value="1"/>
</dbReference>
<feature type="domain" description="HTH gntR-type" evidence="4">
    <location>
        <begin position="18"/>
        <end position="85"/>
    </location>
</feature>
<dbReference type="SMART" id="SM00895">
    <property type="entry name" value="FCD"/>
    <property type="match status" value="1"/>
</dbReference>
<dbReference type="Proteomes" id="UP000323380">
    <property type="component" value="Unassembled WGS sequence"/>
</dbReference>
<dbReference type="Pfam" id="PF00392">
    <property type="entry name" value="GntR"/>
    <property type="match status" value="1"/>
</dbReference>
<dbReference type="GO" id="GO:0003677">
    <property type="term" value="F:DNA binding"/>
    <property type="evidence" value="ECO:0007669"/>
    <property type="project" value="UniProtKB-KW"/>
</dbReference>
<dbReference type="AlphaFoldDB" id="A0A5D0NJ38"/>
<dbReference type="EMBL" id="VSFG01000005">
    <property type="protein sequence ID" value="TYB44234.1"/>
    <property type="molecule type" value="Genomic_DNA"/>
</dbReference>
<dbReference type="CDD" id="cd07377">
    <property type="entry name" value="WHTH_GntR"/>
    <property type="match status" value="1"/>
</dbReference>
<reference evidence="5 6" key="1">
    <citation type="submission" date="2019-08" db="EMBL/GenBank/DDBJ databases">
        <title>Actinomadura sp. nov. CYP1-5 isolated from mountain soil.</title>
        <authorList>
            <person name="Songsumanus A."/>
            <person name="Kuncharoen N."/>
            <person name="Kudo T."/>
            <person name="Yuki M."/>
            <person name="Igarashi Y."/>
            <person name="Tanasupawat S."/>
        </authorList>
    </citation>
    <scope>NUCLEOTIDE SEQUENCE [LARGE SCALE GENOMIC DNA]</scope>
    <source>
        <strain evidence="5 6">JCM 14158</strain>
    </source>
</reference>
<keyword evidence="1" id="KW-0805">Transcription regulation</keyword>
<evidence type="ECO:0000313" key="5">
    <source>
        <dbReference type="EMBL" id="TYB44234.1"/>
    </source>
</evidence>
<dbReference type="GO" id="GO:0003700">
    <property type="term" value="F:DNA-binding transcription factor activity"/>
    <property type="evidence" value="ECO:0007669"/>
    <property type="project" value="InterPro"/>
</dbReference>
<protein>
    <submittedName>
        <fullName evidence="5">GntR family transcriptional regulator</fullName>
    </submittedName>
</protein>
<dbReference type="PANTHER" id="PTHR43537:SF45">
    <property type="entry name" value="GNTR FAMILY REGULATORY PROTEIN"/>
    <property type="match status" value="1"/>
</dbReference>
<organism evidence="5 6">
    <name type="scientific">Actinomadura chibensis</name>
    <dbReference type="NCBI Taxonomy" id="392828"/>
    <lineage>
        <taxon>Bacteria</taxon>
        <taxon>Bacillati</taxon>
        <taxon>Actinomycetota</taxon>
        <taxon>Actinomycetes</taxon>
        <taxon>Streptosporangiales</taxon>
        <taxon>Thermomonosporaceae</taxon>
        <taxon>Actinomadura</taxon>
    </lineage>
</organism>
<name>A0A5D0NJ38_9ACTN</name>
<keyword evidence="3" id="KW-0804">Transcription</keyword>
<sequence length="222" mass="23706">MDPVSDALVGLPELGGRDSLRGQVGEALRNALVGGKLRPGVVYSAPALADEFGVSATPVREAMIDLVRDGLFEAVRNRGFRVVPLSARDLAELTELREMVEVPAVARLAGAVPDDALPGLRALAAETATEAGTGDLLRFLDADRRFHAELLALTRNRTLARTVLDLRSRSRMYGLAKPAAKDEMETAAAEHAALVDALAGGDAAKAREIMLQHLDHVRNAWS</sequence>
<dbReference type="Gene3D" id="1.20.120.530">
    <property type="entry name" value="GntR ligand-binding domain-like"/>
    <property type="match status" value="1"/>
</dbReference>
<evidence type="ECO:0000256" key="3">
    <source>
        <dbReference type="ARBA" id="ARBA00023163"/>
    </source>
</evidence>
<dbReference type="InterPro" id="IPR008920">
    <property type="entry name" value="TF_FadR/GntR_C"/>
</dbReference>
<evidence type="ECO:0000256" key="1">
    <source>
        <dbReference type="ARBA" id="ARBA00023015"/>
    </source>
</evidence>
<keyword evidence="6" id="KW-1185">Reference proteome</keyword>
<dbReference type="InterPro" id="IPR036388">
    <property type="entry name" value="WH-like_DNA-bd_sf"/>
</dbReference>